<feature type="region of interest" description="Disordered" evidence="1">
    <location>
        <begin position="110"/>
        <end position="131"/>
    </location>
</feature>
<evidence type="ECO:0000256" key="1">
    <source>
        <dbReference type="SAM" id="MobiDB-lite"/>
    </source>
</evidence>
<keyword evidence="3" id="KW-1185">Reference proteome</keyword>
<organism evidence="2 3">
    <name type="scientific">Araneus ventricosus</name>
    <name type="common">Orbweaver spider</name>
    <name type="synonym">Epeira ventricosa</name>
    <dbReference type="NCBI Taxonomy" id="182803"/>
    <lineage>
        <taxon>Eukaryota</taxon>
        <taxon>Metazoa</taxon>
        <taxon>Ecdysozoa</taxon>
        <taxon>Arthropoda</taxon>
        <taxon>Chelicerata</taxon>
        <taxon>Arachnida</taxon>
        <taxon>Araneae</taxon>
        <taxon>Araneomorphae</taxon>
        <taxon>Entelegynae</taxon>
        <taxon>Araneoidea</taxon>
        <taxon>Araneidae</taxon>
        <taxon>Araneus</taxon>
    </lineage>
</organism>
<dbReference type="PANTHER" id="PTHR46060:SF1">
    <property type="entry name" value="MARINER MOS1 TRANSPOSASE-LIKE PROTEIN"/>
    <property type="match status" value="1"/>
</dbReference>
<protein>
    <recommendedName>
        <fullName evidence="4">Mos1 transposase HTH domain-containing protein</fullName>
    </recommendedName>
</protein>
<dbReference type="OrthoDB" id="6433839at2759"/>
<gene>
    <name evidence="2" type="ORF">AVEN_187884_1</name>
</gene>
<evidence type="ECO:0000313" key="3">
    <source>
        <dbReference type="Proteomes" id="UP000499080"/>
    </source>
</evidence>
<feature type="compositionally biased region" description="Acidic residues" evidence="1">
    <location>
        <begin position="122"/>
        <end position="131"/>
    </location>
</feature>
<sequence length="131" mass="15355">MRLRWFNRFLEGKETMDNAPRSGGPSTSVKTDNIERVRQVLLQNRRLSIRWISKKLGNSKDSVSTIIHKYLDCIKMIFKRHCDTRWSSRRQAVAALQKNLPSVHKVLQRMTDRPNNWTTDTASDDDPSQRD</sequence>
<accession>A0A4Y2CSK3</accession>
<comment type="caution">
    <text evidence="2">The sequence shown here is derived from an EMBL/GenBank/DDBJ whole genome shotgun (WGS) entry which is preliminary data.</text>
</comment>
<name>A0A4Y2CSK3_ARAVE</name>
<evidence type="ECO:0000313" key="2">
    <source>
        <dbReference type="EMBL" id="GBM07343.1"/>
    </source>
</evidence>
<dbReference type="Proteomes" id="UP000499080">
    <property type="component" value="Unassembled WGS sequence"/>
</dbReference>
<dbReference type="PANTHER" id="PTHR46060">
    <property type="entry name" value="MARINER MOS1 TRANSPOSASE-LIKE PROTEIN"/>
    <property type="match status" value="1"/>
</dbReference>
<dbReference type="AlphaFoldDB" id="A0A4Y2CSK3"/>
<evidence type="ECO:0008006" key="4">
    <source>
        <dbReference type="Google" id="ProtNLM"/>
    </source>
</evidence>
<reference evidence="2 3" key="1">
    <citation type="journal article" date="2019" name="Sci. Rep.">
        <title>Orb-weaving spider Araneus ventricosus genome elucidates the spidroin gene catalogue.</title>
        <authorList>
            <person name="Kono N."/>
            <person name="Nakamura H."/>
            <person name="Ohtoshi R."/>
            <person name="Moran D.A.P."/>
            <person name="Shinohara A."/>
            <person name="Yoshida Y."/>
            <person name="Fujiwara M."/>
            <person name="Mori M."/>
            <person name="Tomita M."/>
            <person name="Arakawa K."/>
        </authorList>
    </citation>
    <scope>NUCLEOTIDE SEQUENCE [LARGE SCALE GENOMIC DNA]</scope>
</reference>
<dbReference type="EMBL" id="BGPR01000241">
    <property type="protein sequence ID" value="GBM07343.1"/>
    <property type="molecule type" value="Genomic_DNA"/>
</dbReference>
<proteinExistence type="predicted"/>
<dbReference type="InterPro" id="IPR052709">
    <property type="entry name" value="Transposase-MT_Hybrid"/>
</dbReference>